<dbReference type="SMART" id="SM00822">
    <property type="entry name" value="PKS_KR"/>
    <property type="match status" value="1"/>
</dbReference>
<proteinExistence type="inferred from homology"/>
<organism evidence="4 5">
    <name type="scientific">Gemmata algarum</name>
    <dbReference type="NCBI Taxonomy" id="2975278"/>
    <lineage>
        <taxon>Bacteria</taxon>
        <taxon>Pseudomonadati</taxon>
        <taxon>Planctomycetota</taxon>
        <taxon>Planctomycetia</taxon>
        <taxon>Gemmatales</taxon>
        <taxon>Gemmataceae</taxon>
        <taxon>Gemmata</taxon>
    </lineage>
</organism>
<sequence length="250" mass="25092">MSDIPAYVIVGAAGGIGSALCRRLAARGPCKLMLAGRDPNKLDTLASELTTAGATVAVRPLNATDSGAVDLLFAEAGQQFGPITGAANLCGSILLKPAHLTTDQEFADTLAVNVTTAFNVLRAAVKGMTGGGSVVLMSTVATKIGLANHEAIAAAKGAVNGLVISAAATYAGRNLRVNAVAPGLVRTPLAARLTSSEATLKASTAMHPLGRIGEPGDVADAIAWLLAPETTWVTGQIVSVDGGLSSVRAK</sequence>
<dbReference type="InterPro" id="IPR057326">
    <property type="entry name" value="KR_dom"/>
</dbReference>
<dbReference type="SUPFAM" id="SSF51735">
    <property type="entry name" value="NAD(P)-binding Rossmann-fold domains"/>
    <property type="match status" value="1"/>
</dbReference>
<dbReference type="PRINTS" id="PR00081">
    <property type="entry name" value="GDHRDH"/>
</dbReference>
<keyword evidence="2" id="KW-0560">Oxidoreductase</keyword>
<keyword evidence="5" id="KW-1185">Reference proteome</keyword>
<comment type="caution">
    <text evidence="4">The sequence shown here is derived from an EMBL/GenBank/DDBJ whole genome shotgun (WGS) entry which is preliminary data.</text>
</comment>
<dbReference type="Gene3D" id="3.40.50.720">
    <property type="entry name" value="NAD(P)-binding Rossmann-like Domain"/>
    <property type="match status" value="1"/>
</dbReference>
<name>A0ABU5F5F7_9BACT</name>
<dbReference type="PANTHER" id="PTHR43477:SF1">
    <property type="entry name" value="DIHYDROANTICAPSIN 7-DEHYDROGENASE"/>
    <property type="match status" value="1"/>
</dbReference>
<dbReference type="CDD" id="cd05233">
    <property type="entry name" value="SDR_c"/>
    <property type="match status" value="1"/>
</dbReference>
<dbReference type="Pfam" id="PF13561">
    <property type="entry name" value="adh_short_C2"/>
    <property type="match status" value="1"/>
</dbReference>
<dbReference type="PANTHER" id="PTHR43477">
    <property type="entry name" value="DIHYDROANTICAPSIN 7-DEHYDROGENASE"/>
    <property type="match status" value="1"/>
</dbReference>
<reference evidence="5" key="1">
    <citation type="journal article" date="2023" name="Mar. Drugs">
        <title>Gemmata algarum, a Novel Planctomycete Isolated from an Algal Mat, Displays Antimicrobial Activity.</title>
        <authorList>
            <person name="Kumar G."/>
            <person name="Kallscheuer N."/>
            <person name="Kashif M."/>
            <person name="Ahamad S."/>
            <person name="Jagadeeshwari U."/>
            <person name="Pannikurungottu S."/>
            <person name="Haufschild T."/>
            <person name="Kabuu M."/>
            <person name="Sasikala C."/>
            <person name="Jogler C."/>
            <person name="Ramana C."/>
        </authorList>
    </citation>
    <scope>NUCLEOTIDE SEQUENCE [LARGE SCALE GENOMIC DNA]</scope>
    <source>
        <strain evidence="5">JC673</strain>
    </source>
</reference>
<feature type="domain" description="Ketoreductase" evidence="3">
    <location>
        <begin position="5"/>
        <end position="173"/>
    </location>
</feature>
<accession>A0ABU5F5F7</accession>
<gene>
    <name evidence="4" type="ORF">R5W23_003406</name>
</gene>
<evidence type="ECO:0000313" key="4">
    <source>
        <dbReference type="EMBL" id="MDY3561975.1"/>
    </source>
</evidence>
<dbReference type="Proteomes" id="UP001272242">
    <property type="component" value="Unassembled WGS sequence"/>
</dbReference>
<comment type="similarity">
    <text evidence="1">Belongs to the short-chain dehydrogenases/reductases (SDR) family.</text>
</comment>
<evidence type="ECO:0000259" key="3">
    <source>
        <dbReference type="SMART" id="SM00822"/>
    </source>
</evidence>
<dbReference type="RefSeq" id="WP_320688314.1">
    <property type="nucleotide sequence ID" value="NZ_JAXBLV010000204.1"/>
</dbReference>
<dbReference type="EMBL" id="JAXBLV010000204">
    <property type="protein sequence ID" value="MDY3561975.1"/>
    <property type="molecule type" value="Genomic_DNA"/>
</dbReference>
<evidence type="ECO:0000313" key="5">
    <source>
        <dbReference type="Proteomes" id="UP001272242"/>
    </source>
</evidence>
<protein>
    <submittedName>
        <fullName evidence="4">SDR family oxidoreductase</fullName>
    </submittedName>
</protein>
<dbReference type="InterPro" id="IPR002347">
    <property type="entry name" value="SDR_fam"/>
</dbReference>
<evidence type="ECO:0000256" key="2">
    <source>
        <dbReference type="ARBA" id="ARBA00023002"/>
    </source>
</evidence>
<evidence type="ECO:0000256" key="1">
    <source>
        <dbReference type="ARBA" id="ARBA00006484"/>
    </source>
</evidence>
<dbReference type="InterPro" id="IPR036291">
    <property type="entry name" value="NAD(P)-bd_dom_sf"/>
</dbReference>
<dbReference type="InterPro" id="IPR051122">
    <property type="entry name" value="SDR_DHRS6-like"/>
</dbReference>